<sequence length="131" mass="14605">MATVNAQLEVNAAITALLKMESPELNNGRHSVVARDSNVKTYRYSPTDVVIKSVSYQLTPRAHRKAISLHNTVTLQCKAGNTSINRSNISSVLCRSIYPVLQHKSRYGSSKSRFNKTSLHENLLVLNIDDH</sequence>
<keyword evidence="1" id="KW-0614">Plasmid</keyword>
<name>A0A482EUP5_SALSP</name>
<dbReference type="EMBL" id="MK356558">
    <property type="protein sequence ID" value="QBM91554.1"/>
    <property type="molecule type" value="Genomic_DNA"/>
</dbReference>
<reference evidence="1" key="1">
    <citation type="submission" date="2019-01" db="EMBL/GenBank/DDBJ databases">
        <title>Salmonella strain 1423 plasmid sequences.</title>
        <authorList>
            <person name="Chen K."/>
            <person name="Chen S."/>
        </authorList>
    </citation>
    <scope>NUCLEOTIDE SEQUENCE</scope>
    <source>
        <strain evidence="1">Sa1423</strain>
        <plasmid evidence="1">pSa1423-160k</plasmid>
    </source>
</reference>
<protein>
    <submittedName>
        <fullName evidence="1">Uncharacterized protein</fullName>
    </submittedName>
</protein>
<gene>
    <name evidence="1" type="ORF">NNIBIDOC_00228</name>
</gene>
<proteinExistence type="predicted"/>
<dbReference type="AlphaFoldDB" id="A0A482EUP5"/>
<accession>A0A482EUP5</accession>
<geneLocation type="plasmid" evidence="1">
    <name>pSa1423-160k</name>
</geneLocation>
<organism evidence="1">
    <name type="scientific">Salmonella sp</name>
    <dbReference type="NCBI Taxonomy" id="599"/>
    <lineage>
        <taxon>Bacteria</taxon>
        <taxon>Pseudomonadati</taxon>
        <taxon>Pseudomonadota</taxon>
        <taxon>Gammaproteobacteria</taxon>
        <taxon>Enterobacterales</taxon>
        <taxon>Enterobacteriaceae</taxon>
        <taxon>Salmonella</taxon>
    </lineage>
</organism>
<evidence type="ECO:0000313" key="1">
    <source>
        <dbReference type="EMBL" id="QBM91554.1"/>
    </source>
</evidence>